<keyword evidence="3" id="KW-1185">Reference proteome</keyword>
<dbReference type="EMBL" id="BGZK01001006">
    <property type="protein sequence ID" value="GBP68265.1"/>
    <property type="molecule type" value="Genomic_DNA"/>
</dbReference>
<dbReference type="AlphaFoldDB" id="A0A4C1Y1I8"/>
<organism evidence="2 3">
    <name type="scientific">Eumeta variegata</name>
    <name type="common">Bagworm moth</name>
    <name type="synonym">Eumeta japonica</name>
    <dbReference type="NCBI Taxonomy" id="151549"/>
    <lineage>
        <taxon>Eukaryota</taxon>
        <taxon>Metazoa</taxon>
        <taxon>Ecdysozoa</taxon>
        <taxon>Arthropoda</taxon>
        <taxon>Hexapoda</taxon>
        <taxon>Insecta</taxon>
        <taxon>Pterygota</taxon>
        <taxon>Neoptera</taxon>
        <taxon>Endopterygota</taxon>
        <taxon>Lepidoptera</taxon>
        <taxon>Glossata</taxon>
        <taxon>Ditrysia</taxon>
        <taxon>Tineoidea</taxon>
        <taxon>Psychidae</taxon>
        <taxon>Oiketicinae</taxon>
        <taxon>Eumeta</taxon>
    </lineage>
</organism>
<evidence type="ECO:0000313" key="3">
    <source>
        <dbReference type="Proteomes" id="UP000299102"/>
    </source>
</evidence>
<sequence length="68" mass="7467">MKNDHLTQDGDVSALANKPINRLPHSHNQPNQYQKRDGKQETGIRNESRSGADVKNETGLDVESVGGI</sequence>
<gene>
    <name evidence="2" type="ORF">EVAR_57591_1</name>
</gene>
<dbReference type="Proteomes" id="UP000299102">
    <property type="component" value="Unassembled WGS sequence"/>
</dbReference>
<feature type="compositionally biased region" description="Basic and acidic residues" evidence="1">
    <location>
        <begin position="34"/>
        <end position="58"/>
    </location>
</feature>
<accession>A0A4C1Y1I8</accession>
<name>A0A4C1Y1I8_EUMVA</name>
<feature type="region of interest" description="Disordered" evidence="1">
    <location>
        <begin position="1"/>
        <end position="68"/>
    </location>
</feature>
<evidence type="ECO:0000313" key="2">
    <source>
        <dbReference type="EMBL" id="GBP68265.1"/>
    </source>
</evidence>
<evidence type="ECO:0000256" key="1">
    <source>
        <dbReference type="SAM" id="MobiDB-lite"/>
    </source>
</evidence>
<comment type="caution">
    <text evidence="2">The sequence shown here is derived from an EMBL/GenBank/DDBJ whole genome shotgun (WGS) entry which is preliminary data.</text>
</comment>
<proteinExistence type="predicted"/>
<protein>
    <submittedName>
        <fullName evidence="2">Uncharacterized protein</fullName>
    </submittedName>
</protein>
<reference evidence="2 3" key="1">
    <citation type="journal article" date="2019" name="Commun. Biol.">
        <title>The bagworm genome reveals a unique fibroin gene that provides high tensile strength.</title>
        <authorList>
            <person name="Kono N."/>
            <person name="Nakamura H."/>
            <person name="Ohtoshi R."/>
            <person name="Tomita M."/>
            <person name="Numata K."/>
            <person name="Arakawa K."/>
        </authorList>
    </citation>
    <scope>NUCLEOTIDE SEQUENCE [LARGE SCALE GENOMIC DNA]</scope>
</reference>